<keyword evidence="2" id="KW-0378">Hydrolase</keyword>
<dbReference type="PANTHER" id="PTHR32083">
    <property type="entry name" value="CILIA AND FLAGELLA-ASSOCIATED PROTEIN 58-RELATED"/>
    <property type="match status" value="1"/>
</dbReference>
<feature type="region of interest" description="Disordered" evidence="6">
    <location>
        <begin position="1661"/>
        <end position="1695"/>
    </location>
</feature>
<evidence type="ECO:0000256" key="3">
    <source>
        <dbReference type="ARBA" id="ARBA00023054"/>
    </source>
</evidence>
<feature type="signal peptide" evidence="7">
    <location>
        <begin position="1"/>
        <end position="18"/>
    </location>
</feature>
<evidence type="ECO:0000313" key="8">
    <source>
        <dbReference type="EMBL" id="KAL2871973.1"/>
    </source>
</evidence>
<feature type="compositionally biased region" description="Acidic residues" evidence="6">
    <location>
        <begin position="1673"/>
        <end position="1689"/>
    </location>
</feature>
<feature type="region of interest" description="Disordered" evidence="6">
    <location>
        <begin position="1889"/>
        <end position="1908"/>
    </location>
</feature>
<feature type="region of interest" description="Disordered" evidence="6">
    <location>
        <begin position="297"/>
        <end position="377"/>
    </location>
</feature>
<feature type="coiled-coil region" evidence="5">
    <location>
        <begin position="1978"/>
        <end position="2050"/>
    </location>
</feature>
<evidence type="ECO:0000256" key="6">
    <source>
        <dbReference type="SAM" id="MobiDB-lite"/>
    </source>
</evidence>
<feature type="region of interest" description="Disordered" evidence="6">
    <location>
        <begin position="2371"/>
        <end position="2507"/>
    </location>
</feature>
<feature type="compositionally biased region" description="Polar residues" evidence="6">
    <location>
        <begin position="626"/>
        <end position="636"/>
    </location>
</feature>
<feature type="compositionally biased region" description="Polar residues" evidence="6">
    <location>
        <begin position="1035"/>
        <end position="1063"/>
    </location>
</feature>
<feature type="coiled-coil region" evidence="5">
    <location>
        <begin position="2077"/>
        <end position="2205"/>
    </location>
</feature>
<dbReference type="GeneID" id="98145834"/>
<feature type="compositionally biased region" description="Polar residues" evidence="6">
    <location>
        <begin position="2376"/>
        <end position="2392"/>
    </location>
</feature>
<feature type="coiled-coil region" evidence="5">
    <location>
        <begin position="2246"/>
        <end position="2280"/>
    </location>
</feature>
<organism evidence="8 9">
    <name type="scientific">Aspergillus lucknowensis</name>
    <dbReference type="NCBI Taxonomy" id="176173"/>
    <lineage>
        <taxon>Eukaryota</taxon>
        <taxon>Fungi</taxon>
        <taxon>Dikarya</taxon>
        <taxon>Ascomycota</taxon>
        <taxon>Pezizomycotina</taxon>
        <taxon>Eurotiomycetes</taxon>
        <taxon>Eurotiomycetidae</taxon>
        <taxon>Eurotiales</taxon>
        <taxon>Aspergillaceae</taxon>
        <taxon>Aspergillus</taxon>
        <taxon>Aspergillus subgen. Nidulantes</taxon>
    </lineage>
</organism>
<evidence type="ECO:0000256" key="4">
    <source>
        <dbReference type="RuleBase" id="RU004335"/>
    </source>
</evidence>
<feature type="compositionally biased region" description="Polar residues" evidence="6">
    <location>
        <begin position="352"/>
        <end position="365"/>
    </location>
</feature>
<feature type="region of interest" description="Disordered" evidence="6">
    <location>
        <begin position="2210"/>
        <end position="2234"/>
    </location>
</feature>
<feature type="region of interest" description="Disordered" evidence="6">
    <location>
        <begin position="1210"/>
        <end position="1401"/>
    </location>
</feature>
<accession>A0ABR4M5W2</accession>
<keyword evidence="3 5" id="KW-0175">Coiled coil</keyword>
<keyword evidence="7" id="KW-0732">Signal</keyword>
<gene>
    <name evidence="8" type="ORF">BJX67DRAFT_369444</name>
</gene>
<feature type="compositionally biased region" description="Basic and acidic residues" evidence="6">
    <location>
        <begin position="1220"/>
        <end position="1245"/>
    </location>
</feature>
<evidence type="ECO:0000256" key="5">
    <source>
        <dbReference type="SAM" id="Coils"/>
    </source>
</evidence>
<dbReference type="PANTHER" id="PTHR32083:SF0">
    <property type="entry name" value="CILIA AND FLAGELLA-ASSOCIATED PROTEIN 58"/>
    <property type="match status" value="1"/>
</dbReference>
<comment type="similarity">
    <text evidence="1 4">Belongs to the glycosyl hydrolase 17 family.</text>
</comment>
<feature type="compositionally biased region" description="Basic and acidic residues" evidence="6">
    <location>
        <begin position="1361"/>
        <end position="1394"/>
    </location>
</feature>
<evidence type="ECO:0000313" key="9">
    <source>
        <dbReference type="Proteomes" id="UP001610432"/>
    </source>
</evidence>
<evidence type="ECO:0008006" key="10">
    <source>
        <dbReference type="Google" id="ProtNLM"/>
    </source>
</evidence>
<feature type="compositionally biased region" description="Polar residues" evidence="6">
    <location>
        <begin position="1271"/>
        <end position="1281"/>
    </location>
</feature>
<dbReference type="Proteomes" id="UP001610432">
    <property type="component" value="Unassembled WGS sequence"/>
</dbReference>
<keyword evidence="9" id="KW-1185">Reference proteome</keyword>
<proteinExistence type="inferred from homology"/>
<dbReference type="RefSeq" id="XP_070890952.1">
    <property type="nucleotide sequence ID" value="XM_071030762.1"/>
</dbReference>
<dbReference type="EMBL" id="JBFXLQ010000002">
    <property type="protein sequence ID" value="KAL2871973.1"/>
    <property type="molecule type" value="Genomic_DNA"/>
</dbReference>
<dbReference type="SUPFAM" id="SSF51445">
    <property type="entry name" value="(Trans)glycosidases"/>
    <property type="match status" value="1"/>
</dbReference>
<protein>
    <recommendedName>
        <fullName evidence="10">Glucan endo-1,3-beta-glucosidase eglC</fullName>
    </recommendedName>
</protein>
<feature type="region of interest" description="Disordered" evidence="6">
    <location>
        <begin position="1416"/>
        <end position="1566"/>
    </location>
</feature>
<name>A0ABR4M5W2_9EURO</name>
<feature type="region of interest" description="Disordered" evidence="6">
    <location>
        <begin position="577"/>
        <end position="642"/>
    </location>
</feature>
<dbReference type="Gene3D" id="3.20.20.80">
    <property type="entry name" value="Glycosidases"/>
    <property type="match status" value="1"/>
</dbReference>
<feature type="chain" id="PRO_5045483783" description="Glucan endo-1,3-beta-glucosidase eglC" evidence="7">
    <location>
        <begin position="19"/>
        <end position="2507"/>
    </location>
</feature>
<evidence type="ECO:0000256" key="1">
    <source>
        <dbReference type="ARBA" id="ARBA00008773"/>
    </source>
</evidence>
<sequence length="2507" mass="275346">MRVAGPIALLAAAMPALATRGTLGFALGNENPDSTCKSSADYKSDFEAIKHLTTLVRTYSASNCDTAKNIIPAAKEKGFKVVLGVWPDTDEAFNQDFDALKKSIPGNEDSVHAITVGSETLYRGDIDAQKLLTRINQVKKEFPDITVGTVDSWNKFADGTADPIVQGGVTYFLVNGFAYWQGQTIDNATATYFDDMAQAKARIEQAAGDNAKNIRFGNGETGWPTDGGSDYGAAKASTNLAKTYYKNAVCALLTWGIDVFYFEAFDETWKPESVGDNGEPKDETHWGLFTDDHLEQSVSSANSALSPPPPRSTNPSGIRGDRSHLSALLQSPFPSPAASTRSAAGSPGRPTSPGNRSVAPNQPSTLPALPKYRGDKKAESSIYYTTRLSWSLSQDGAIDRESEDSSPASINFGLEPNRPNILGNLVTPEDPEKELGGGPSAERIRVERRGKSIQEFTQDWINQYVSGQHRSERSNWLSDDSGSEAPSFITAQNHFTDDASDDWLGLESDTREQDLLKTPTLTDFVNRRAALVGRREAVKSRPKLKESLHRRADTLRQEDFWGFAYDKGPQSIIMTEAKESQPSVEAEQKMASPTEKPLPPPPGDEKGRSSTAAIPATHGEADVANQGKTTKASPLSQRAGRKKIPWRGKGCIIDLPLYDKRGTEESGYRLLTAEDVKQRLKQWEDQGYDVRGFSVSAPEDPSDIALGGASRPSFPEPGDMQEEIKPGNYTVSFPNKALWDEYVNFLQEEKLRALGVFGGEDEVQPSASPASAFNQVAPFPGLVSSPPVPTASAASNPLSMHHPFSPQLAQAANMNNGIASLASPASQFGTQSPFYGADQGMMSGFVPFQPTPPAQGSLTPQSFVNLRQSAPTSTVPGTLSSLTSMLSPVSPLDDQNPFHPGFSDYVGQSKDVFDEQVQHDAQNQFADDQLRPLRTPPPNPDNFHASTVEIAQPTPRGHSRGHNLSETLQRGIDQIAPDYHLEESIGRELDDGYDGSAQPNLDGPGVLKSRWALPETKTPQRIAQHLNHFYGESYSGDNAQEGSDIDTNPSLSGTPRRTGSLSQHIPWHDSKQSIGSYAGGHRSKLSTSSLNVEAKEFAPTSPPAPPVFPLQQNSFQFPTLEHSVFSFGGASRERSSGRLNVAAPAFTPSFAASNVNTGGNFGQDVGSREFKFSAPQAPPAPSLNVAAPEFNPGRTKIFGDFDFSEVAKSSKRSKAIPIVRPDEDREADRDAKEARDEHGRSNPTDRHKRARRRGDASEGEASYSMPHALTEANNLQAQPLDTSRVPAEGKENALPPQQDETTPLETKAALVQSEDPVARKDTPISEASTWAPLETKAGDVSATQDSADPDELQRRSPKLPLKHDTPEPEAPREEPTEAEQDKLTEEHEPAETELRSSALSAAAKPFHFKPSIAEFVPISAEKPLPPTKDTPPKANKGLMASRYAVESAPPSPPARQLSTELTASVDVEVKEDPPVAASSNLEEPQPHAEEGQDSPDEDQLNAIMEQLNDDSDVGVERLSTPHPPSRLPESVLGPSKEKRHAPADNRSEPPSPSPGRGPVSHTLNVPKLDFDAQSQFSATPSKAVVSATQSPIRQLLSRNDHISDWDDVISSGEDVKLTNRSRFFDRRINDLLGPLIDERLGPLEHALSSIQLSLATLNSNPRSTSAWRKASGDVEDSDADDEDEEYEEDASYRTKSPLYQKERKLEKLKSKLQAPQQPANTELLELRDRVAELHSVTTQKLSQDNTADLRQMMQEVVASQLNQRSRSEAEEIGADSLMLQINGLKDMLRLTDERAEEEYKKRRQAQDTIAELQRLLKTVEEDAARHSAAAESAETRLLQLQTEKLPYFESIQQRADLLEKERETTRLTLDELSSKNIALQGTLDEYRSAADEAKRENEEARDRLEEAKSENHHLRNTVASMATRIEDGLNIRKNLSEKLDHLQDQMAALTGDVTRDQASWRRKEEELNAKYNELRASHSRETKLREQLEVDIAKLEEQEREAAKLKFIFGQSQQENARLEEFVNDLRQKNHDLELKAAHFEREFNEARESSRVEIQRTRTSLETDLDAASSQVNIVRAELEAQIVRLQTQLDNVKLDADTARERYEMLLEEAQETKASAVAAAIETKDLAIEEQRKSHERVLNDLRERHARALHNSSEDRQRIESHHLERLAFSEEKAQHLQERVAHLEEKLEITQSAARAAAEAAQSAKAAGPISASHTSSPSMSFSKGSSVPEKISPQALRESILVLQDQLQQRETRIDELEHELSNVDKEAPSKLKEKDTEINWLRELLDVRVNELQDIVNTLSQPSFNQGAVRDAAIRLKTNLQMQQQEKERAMNGQTFPSFPSLSNLTASPRALPLAAAAAWGNWRKGRDSSNSNASEQTPSKSSPAGNLLSGLLTPPSSDARHTSPSGSAPPAPGWGRPSGSRPLKSYNTTNPRPLSSRAGKIPEPPTTPPLLRRSSYDHDAEPTDYSQPSFEEEDESTTDGLVSASPKEIADGPFGPQIS</sequence>
<dbReference type="Pfam" id="PF00332">
    <property type="entry name" value="Glyco_hydro_17"/>
    <property type="match status" value="1"/>
</dbReference>
<dbReference type="InterPro" id="IPR017853">
    <property type="entry name" value="GH"/>
</dbReference>
<evidence type="ECO:0000256" key="7">
    <source>
        <dbReference type="SAM" id="SignalP"/>
    </source>
</evidence>
<feature type="compositionally biased region" description="Low complexity" evidence="6">
    <location>
        <begin position="2221"/>
        <end position="2232"/>
    </location>
</feature>
<comment type="caution">
    <text evidence="8">The sequence shown here is derived from an EMBL/GenBank/DDBJ whole genome shotgun (WGS) entry which is preliminary data.</text>
</comment>
<feature type="compositionally biased region" description="Low complexity" evidence="6">
    <location>
        <begin position="2421"/>
        <end position="2430"/>
    </location>
</feature>
<dbReference type="InterPro" id="IPR000490">
    <property type="entry name" value="Glyco_hydro_17"/>
</dbReference>
<reference evidence="8 9" key="1">
    <citation type="submission" date="2024-07" db="EMBL/GenBank/DDBJ databases">
        <title>Section-level genome sequencing and comparative genomics of Aspergillus sections Usti and Cavernicolus.</title>
        <authorList>
            <consortium name="Lawrence Berkeley National Laboratory"/>
            <person name="Nybo J.L."/>
            <person name="Vesth T.C."/>
            <person name="Theobald S."/>
            <person name="Frisvad J.C."/>
            <person name="Larsen T.O."/>
            <person name="Kjaerboelling I."/>
            <person name="Rothschild-Mancinelli K."/>
            <person name="Lyhne E.K."/>
            <person name="Kogle M.E."/>
            <person name="Barry K."/>
            <person name="Clum A."/>
            <person name="Na H."/>
            <person name="Ledsgaard L."/>
            <person name="Lin J."/>
            <person name="Lipzen A."/>
            <person name="Kuo A."/>
            <person name="Riley R."/>
            <person name="Mondo S."/>
            <person name="Labutti K."/>
            <person name="Haridas S."/>
            <person name="Pangalinan J."/>
            <person name="Salamov A.A."/>
            <person name="Simmons B.A."/>
            <person name="Magnuson J.K."/>
            <person name="Chen J."/>
            <person name="Drula E."/>
            <person name="Henrissat B."/>
            <person name="Wiebenga A."/>
            <person name="Lubbers R.J."/>
            <person name="Gomes A.C."/>
            <person name="Macurrencykelacurrency M.R."/>
            <person name="Stajich J."/>
            <person name="Grigoriev I.V."/>
            <person name="Mortensen U.H."/>
            <person name="De Vries R.P."/>
            <person name="Baker S.E."/>
            <person name="Andersen M.R."/>
        </authorList>
    </citation>
    <scope>NUCLEOTIDE SEQUENCE [LARGE SCALE GENOMIC DNA]</scope>
    <source>
        <strain evidence="8 9">CBS 449.75</strain>
    </source>
</reference>
<evidence type="ECO:0000256" key="2">
    <source>
        <dbReference type="ARBA" id="ARBA00022801"/>
    </source>
</evidence>
<feature type="region of interest" description="Disordered" evidence="6">
    <location>
        <begin position="1033"/>
        <end position="1067"/>
    </location>
</feature>